<dbReference type="AlphaFoldDB" id="A0A0U3AU72"/>
<sequence length="94" mass="10186">MRKAHKIILFAVFLPSKAGVHSIISQAIDLGLADAKLEVVGAVSDPLALGLPAVRQRRKRQRSGAGLSLHHPAGWRERGPRDSADRQGHRPSAR</sequence>
<accession>A0A0U3AU72</accession>
<dbReference type="EMBL" id="KT944070">
    <property type="protein sequence ID" value="ALU64566.1"/>
    <property type="molecule type" value="Genomic_DNA"/>
</dbReference>
<name>A0A0U3AU72_RHILV</name>
<evidence type="ECO:0000256" key="1">
    <source>
        <dbReference type="SAM" id="MobiDB-lite"/>
    </source>
</evidence>
<evidence type="ECO:0000313" key="2">
    <source>
        <dbReference type="EMBL" id="ALU64566.1"/>
    </source>
</evidence>
<reference evidence="2" key="1">
    <citation type="submission" date="2015-10" db="EMBL/GenBank/DDBJ databases">
        <title>Comparative analysis of sym-gene organization in Rhizobium leguminosarum bv. viciae strains, isolated from different host plants and demonstrating clear differences in symbiotic specificity.</title>
        <authorList>
            <person name="Chirak E.R."/>
            <person name="Kimeklis A.K."/>
            <person name="Andronov E.E."/>
        </authorList>
    </citation>
    <scope>NUCLEOTIDE SEQUENCE</scope>
    <source>
        <strain evidence="2">Vaf12</strain>
    </source>
</reference>
<feature type="compositionally biased region" description="Basic and acidic residues" evidence="1">
    <location>
        <begin position="74"/>
        <end position="88"/>
    </location>
</feature>
<feature type="region of interest" description="Disordered" evidence="1">
    <location>
        <begin position="55"/>
        <end position="94"/>
    </location>
</feature>
<protein>
    <submittedName>
        <fullName evidence="2">Uncharacterized protein</fullName>
    </submittedName>
</protein>
<proteinExistence type="predicted"/>
<organism evidence="2">
    <name type="scientific">Rhizobium leguminosarum bv. viciae</name>
    <dbReference type="NCBI Taxonomy" id="387"/>
    <lineage>
        <taxon>Bacteria</taxon>
        <taxon>Pseudomonadati</taxon>
        <taxon>Pseudomonadota</taxon>
        <taxon>Alphaproteobacteria</taxon>
        <taxon>Hyphomicrobiales</taxon>
        <taxon>Rhizobiaceae</taxon>
        <taxon>Rhizobium/Agrobacterium group</taxon>
        <taxon>Rhizobium</taxon>
    </lineage>
</organism>